<accession>A0A199VVA9</accession>
<dbReference type="GO" id="GO:0005975">
    <property type="term" value="P:carbohydrate metabolic process"/>
    <property type="evidence" value="ECO:0007669"/>
    <property type="project" value="InterPro"/>
</dbReference>
<dbReference type="PANTHER" id="PTHR46476:SF13">
    <property type="entry name" value="2, PUTATIVE, EXPRESSED-RELATED"/>
    <property type="match status" value="1"/>
</dbReference>
<keyword evidence="5" id="KW-0732">Signal</keyword>
<dbReference type="Proteomes" id="UP000092600">
    <property type="component" value="Unassembled WGS sequence"/>
</dbReference>
<dbReference type="InterPro" id="IPR001579">
    <property type="entry name" value="Glyco_hydro_18_chit_AS"/>
</dbReference>
<reference evidence="7 8" key="1">
    <citation type="journal article" date="2016" name="DNA Res.">
        <title>The draft genome of MD-2 pineapple using hybrid error correction of long reads.</title>
        <authorList>
            <person name="Redwan R.M."/>
            <person name="Saidin A."/>
            <person name="Kumar S.V."/>
        </authorList>
    </citation>
    <scope>NUCLEOTIDE SEQUENCE [LARGE SCALE GENOMIC DNA]</scope>
    <source>
        <strain evidence="8">cv. MD2</strain>
        <tissue evidence="7">Leaf</tissue>
    </source>
</reference>
<dbReference type="CDD" id="cd06544">
    <property type="entry name" value="GH18_narbonin"/>
    <property type="match status" value="2"/>
</dbReference>
<dbReference type="PRINTS" id="PR00551">
    <property type="entry name" value="2SGLOBULIN"/>
</dbReference>
<dbReference type="PANTHER" id="PTHR46476">
    <property type="entry name" value="CHITINASE 2-LIKE"/>
    <property type="match status" value="1"/>
</dbReference>
<gene>
    <name evidence="7" type="ORF">ACMD2_01037</name>
</gene>
<dbReference type="EMBL" id="LSRQ01000777">
    <property type="protein sequence ID" value="OAY80923.1"/>
    <property type="molecule type" value="Genomic_DNA"/>
</dbReference>
<evidence type="ECO:0000256" key="3">
    <source>
        <dbReference type="RuleBase" id="RU000489"/>
    </source>
</evidence>
<dbReference type="InterPro" id="IPR000677">
    <property type="entry name" value="Chitinase-like"/>
</dbReference>
<dbReference type="PROSITE" id="PS01095">
    <property type="entry name" value="GH18_1"/>
    <property type="match status" value="3"/>
</dbReference>
<evidence type="ECO:0000256" key="5">
    <source>
        <dbReference type="SAM" id="SignalP"/>
    </source>
</evidence>
<sequence length="853" mass="92437">MIPSKLSSLLLALLPLLAPTASAGNSNLFREYIGAQSRGVKFSDVPINPDVKFHFLLAFALDYTTGSSPMPTNGQFIPFWDTTNLTPSAVAAIKQSNPNVKVAVSLGGYSVGGGPPANFTPSSIDSWVGNAVSSLTSMIQQYNLDGIDVDYENFLADPDTFTECIGQLITTLKNKGVISFASIAPYDDLDLQSHYQALWANYSGVIDYVNFQFYGYPLSTTVDQYVSHYKAQQANYNGGSILASFNTDNSTDYTSKYVSVQTALSACQSLQAAGNLFGIFVWSADNSLIEGFTYEKQAEALLANAHSSPFACSSTFACTNGFGWKLQPLPRVHRAQSGASSSRCTDQSDVEFHFLLAFALDYTTARPHADQRPVHPFWTQPTSPLRRRRHQTKQPERKCSVSLGGYSVGGGPPPTSPFSIDSWVGNAQYNLDGIDIDYENFLADPDTFTECIGQLITTLKNNGVISFASIAPYDDPDIQSHYQALWASYSGVIDYVNFQFYGYDSSTTVDQYVSYYNAQQANYNGGSILASFNTDNNPQFVSVQTALSACQSLQAMGNLFGIFTTPLAKGLRTRSKPRHCLLTLKYIGALFNGVAFTDVPINPNVDFHFILAFAIDYTGGSSPAPTNGQFNIFWDSNNLSPSAVAAIKQSNPNVKVAVSLGGATVSGQPVNFSPTSVDSWVSNAVSSLTSIIQQYNLDGIDVDYENFQSDPGTFTQCIGQLITTLKQNGVISFASIAPFDNSDVQTHYQALWASFGSVIDYVNFQFYAYGPSTTVDQYLSHYNDQTANYNGGTILASFATDNSPNSLSADTGLSACNSLHAEGSLPGIFIWSADDSKSEGFTYETQAQALLTS</sequence>
<feature type="domain" description="GH18" evidence="6">
    <location>
        <begin position="27"/>
        <end position="305"/>
    </location>
</feature>
<comment type="caution">
    <text evidence="7">The sequence shown here is derived from an EMBL/GenBank/DDBJ whole genome shotgun (WGS) entry which is preliminary data.</text>
</comment>
<dbReference type="InterPro" id="IPR001223">
    <property type="entry name" value="Glyco_hydro18_cat"/>
</dbReference>
<dbReference type="STRING" id="4615.A0A199VVA9"/>
<dbReference type="Gene3D" id="3.20.20.80">
    <property type="entry name" value="Glycosidases"/>
    <property type="match status" value="3"/>
</dbReference>
<organism evidence="7 8">
    <name type="scientific">Ananas comosus</name>
    <name type="common">Pineapple</name>
    <name type="synonym">Ananas ananas</name>
    <dbReference type="NCBI Taxonomy" id="4615"/>
    <lineage>
        <taxon>Eukaryota</taxon>
        <taxon>Viridiplantae</taxon>
        <taxon>Streptophyta</taxon>
        <taxon>Embryophyta</taxon>
        <taxon>Tracheophyta</taxon>
        <taxon>Spermatophyta</taxon>
        <taxon>Magnoliopsida</taxon>
        <taxon>Liliopsida</taxon>
        <taxon>Poales</taxon>
        <taxon>Bromeliaceae</taxon>
        <taxon>Bromelioideae</taxon>
        <taxon>Ananas</taxon>
    </lineage>
</organism>
<evidence type="ECO:0000256" key="2">
    <source>
        <dbReference type="ARBA" id="ARBA00023295"/>
    </source>
</evidence>
<evidence type="ECO:0000313" key="7">
    <source>
        <dbReference type="EMBL" id="OAY80923.1"/>
    </source>
</evidence>
<dbReference type="GO" id="GO:0004553">
    <property type="term" value="F:hydrolase activity, hydrolyzing O-glycosyl compounds"/>
    <property type="evidence" value="ECO:0007669"/>
    <property type="project" value="InterPro"/>
</dbReference>
<proteinExistence type="predicted"/>
<dbReference type="PROSITE" id="PS51910">
    <property type="entry name" value="GH18_2"/>
    <property type="match status" value="2"/>
</dbReference>
<feature type="signal peptide" evidence="5">
    <location>
        <begin position="1"/>
        <end position="23"/>
    </location>
</feature>
<dbReference type="InterPro" id="IPR017853">
    <property type="entry name" value="GH"/>
</dbReference>
<protein>
    <submittedName>
        <fullName evidence="7">Chitinase 2</fullName>
    </submittedName>
</protein>
<keyword evidence="1 3" id="KW-0378">Hydrolase</keyword>
<evidence type="ECO:0000313" key="8">
    <source>
        <dbReference type="Proteomes" id="UP000092600"/>
    </source>
</evidence>
<evidence type="ECO:0000256" key="1">
    <source>
        <dbReference type="ARBA" id="ARBA00022801"/>
    </source>
</evidence>
<evidence type="ECO:0000256" key="4">
    <source>
        <dbReference type="SAM" id="MobiDB-lite"/>
    </source>
</evidence>
<evidence type="ECO:0000259" key="6">
    <source>
        <dbReference type="PROSITE" id="PS51910"/>
    </source>
</evidence>
<name>A0A199VVA9_ANACO</name>
<dbReference type="AlphaFoldDB" id="A0A199VVA9"/>
<dbReference type="SUPFAM" id="SSF51445">
    <property type="entry name" value="(Trans)glycosidases"/>
    <property type="match status" value="3"/>
</dbReference>
<keyword evidence="2 3" id="KW-0326">Glycosidase</keyword>
<feature type="region of interest" description="Disordered" evidence="4">
    <location>
        <begin position="373"/>
        <end position="396"/>
    </location>
</feature>
<feature type="chain" id="PRO_5008286139" evidence="5">
    <location>
        <begin position="24"/>
        <end position="853"/>
    </location>
</feature>
<feature type="domain" description="GH18" evidence="6">
    <location>
        <begin position="585"/>
        <end position="853"/>
    </location>
</feature>
<dbReference type="Pfam" id="PF00704">
    <property type="entry name" value="Glyco_hydro_18"/>
    <property type="match status" value="2"/>
</dbReference>